<reference evidence="2 3" key="1">
    <citation type="submission" date="2017-02" db="EMBL/GenBank/DDBJ databases">
        <authorList>
            <person name="Peterson S.W."/>
        </authorList>
    </citation>
    <scope>NUCLEOTIDE SEQUENCE [LARGE SCALE GENOMIC DNA]</scope>
    <source>
        <strain evidence="2 3">DSM 25262</strain>
    </source>
</reference>
<keyword evidence="3" id="KW-1185">Reference proteome</keyword>
<gene>
    <name evidence="2" type="ORF">SAMN05660236_3899</name>
</gene>
<dbReference type="RefSeq" id="WP_143785825.1">
    <property type="nucleotide sequence ID" value="NZ_FUZU01000002.1"/>
</dbReference>
<evidence type="ECO:0000256" key="1">
    <source>
        <dbReference type="SAM" id="SignalP"/>
    </source>
</evidence>
<dbReference type="OrthoDB" id="1431695at2"/>
<feature type="signal peptide" evidence="1">
    <location>
        <begin position="1"/>
        <end position="25"/>
    </location>
</feature>
<dbReference type="EMBL" id="FUZU01000002">
    <property type="protein sequence ID" value="SKC79267.1"/>
    <property type="molecule type" value="Genomic_DNA"/>
</dbReference>
<evidence type="ECO:0000313" key="2">
    <source>
        <dbReference type="EMBL" id="SKC79267.1"/>
    </source>
</evidence>
<accession>A0A1T5LTC9</accession>
<proteinExistence type="predicted"/>
<protein>
    <recommendedName>
        <fullName evidence="4">DUF5689 domain-containing protein</fullName>
    </recommendedName>
</protein>
<feature type="chain" id="PRO_5012459573" description="DUF5689 domain-containing protein" evidence="1">
    <location>
        <begin position="26"/>
        <end position="282"/>
    </location>
</feature>
<keyword evidence="1" id="KW-0732">Signal</keyword>
<evidence type="ECO:0008006" key="4">
    <source>
        <dbReference type="Google" id="ProtNLM"/>
    </source>
</evidence>
<sequence>MKRNIKVFSITVLALSLIWITYSCVEPDDLITEDAKEGGAIVAVTGSSGKVLGVPDATTGEVTFTDNDLSLIVNKKTGGSAVESYAVVKQYNGGAEVVVEEFETTPHTVELTTLSEFLNGTGKQESDLRIGDVFTFTVRQTLEDGRIIYSAPANGRYNVTVNCSSNLAGTYTVTGVYNRPASGITGQAVGPRTEVISEISPGVYGTQLTGHWTLADLGVSECPIIFSDVCGELTIATQTLCDAYSNEVSGTGYVDAATGNLFFEYIITGGNERSYTFTFAKQ</sequence>
<dbReference type="Proteomes" id="UP000190961">
    <property type="component" value="Unassembled WGS sequence"/>
</dbReference>
<dbReference type="PROSITE" id="PS51257">
    <property type="entry name" value="PROKAR_LIPOPROTEIN"/>
    <property type="match status" value="1"/>
</dbReference>
<dbReference type="STRING" id="688867.SAMN05660236_3899"/>
<name>A0A1T5LTC9_9BACT</name>
<dbReference type="AlphaFoldDB" id="A0A1T5LTC9"/>
<evidence type="ECO:0000313" key="3">
    <source>
        <dbReference type="Proteomes" id="UP000190961"/>
    </source>
</evidence>
<organism evidence="2 3">
    <name type="scientific">Ohtaekwangia koreensis</name>
    <dbReference type="NCBI Taxonomy" id="688867"/>
    <lineage>
        <taxon>Bacteria</taxon>
        <taxon>Pseudomonadati</taxon>
        <taxon>Bacteroidota</taxon>
        <taxon>Cytophagia</taxon>
        <taxon>Cytophagales</taxon>
        <taxon>Fulvivirgaceae</taxon>
        <taxon>Ohtaekwangia</taxon>
    </lineage>
</organism>